<evidence type="ECO:0000313" key="1">
    <source>
        <dbReference type="EMBL" id="PSJ52614.1"/>
    </source>
</evidence>
<gene>
    <name evidence="1" type="ORF">C7I85_28685</name>
</gene>
<dbReference type="AlphaFoldDB" id="A0A2P7RQX7"/>
<evidence type="ECO:0000313" key="2">
    <source>
        <dbReference type="Proteomes" id="UP000240653"/>
    </source>
</evidence>
<reference evidence="1 2" key="1">
    <citation type="submission" date="2018-03" db="EMBL/GenBank/DDBJ databases">
        <title>The draft genome of Mesorhizobium soli JCM 19897.</title>
        <authorList>
            <person name="Li L."/>
            <person name="Liu L."/>
            <person name="Liang L."/>
            <person name="Wang T."/>
            <person name="Zhang X."/>
        </authorList>
    </citation>
    <scope>NUCLEOTIDE SEQUENCE [LARGE SCALE GENOMIC DNA]</scope>
    <source>
        <strain evidence="1 2">JCM 19897</strain>
    </source>
</reference>
<proteinExistence type="predicted"/>
<comment type="caution">
    <text evidence="1">The sequence shown here is derived from an EMBL/GenBank/DDBJ whole genome shotgun (WGS) entry which is preliminary data.</text>
</comment>
<name>A0A2P7RQX7_9HYPH</name>
<organism evidence="1 2">
    <name type="scientific">Pseudaminobacter soli</name>
    <name type="common">ex Li et al. 2025</name>
    <dbReference type="NCBI Taxonomy" id="1295366"/>
    <lineage>
        <taxon>Bacteria</taxon>
        <taxon>Pseudomonadati</taxon>
        <taxon>Pseudomonadota</taxon>
        <taxon>Alphaproteobacteria</taxon>
        <taxon>Hyphomicrobiales</taxon>
        <taxon>Phyllobacteriaceae</taxon>
        <taxon>Pseudaminobacter</taxon>
    </lineage>
</organism>
<accession>A0A2P7RQX7</accession>
<keyword evidence="2" id="KW-1185">Reference proteome</keyword>
<dbReference type="EMBL" id="PXYL01000033">
    <property type="protein sequence ID" value="PSJ52614.1"/>
    <property type="molecule type" value="Genomic_DNA"/>
</dbReference>
<protein>
    <submittedName>
        <fullName evidence="1">Uncharacterized protein</fullName>
    </submittedName>
</protein>
<dbReference type="Proteomes" id="UP000240653">
    <property type="component" value="Unassembled WGS sequence"/>
</dbReference>
<sequence length="306" mass="33514">MSRSMTLHDQQLKARLNRLMSGDLRADDVAKLYVGMRSSSYGRVSFKELADFAAHPDLRNRGPVTDRIRDMRTTFRPLVDRALNPAGPNIDQILARAESNFRMATDEQVARLSGGLGRRKAASVLESAIEKLRKGAGGGSLSATEELLALNFGDRVIWNPALRAQQVFEDFKHVMIKNGLMTAADGGKLDGARALMILHAVTVMHGAAFELGDGMGGVLQAGYNNKDGCLEVTADLRLEGYPKVISLKMAMFWTDLLAKDHIGEMLMDRPGPWDFPIEIQGCKLYPIGNLLALQEIDVGSATVDFP</sequence>